<organism evidence="1 2">
    <name type="scientific">Perca flavescens</name>
    <name type="common">American yellow perch</name>
    <name type="synonym">Morone flavescens</name>
    <dbReference type="NCBI Taxonomy" id="8167"/>
    <lineage>
        <taxon>Eukaryota</taxon>
        <taxon>Metazoa</taxon>
        <taxon>Chordata</taxon>
        <taxon>Craniata</taxon>
        <taxon>Vertebrata</taxon>
        <taxon>Euteleostomi</taxon>
        <taxon>Actinopterygii</taxon>
        <taxon>Neopterygii</taxon>
        <taxon>Teleostei</taxon>
        <taxon>Neoteleostei</taxon>
        <taxon>Acanthomorphata</taxon>
        <taxon>Eupercaria</taxon>
        <taxon>Perciformes</taxon>
        <taxon>Percoidei</taxon>
        <taxon>Percidae</taxon>
        <taxon>Percinae</taxon>
        <taxon>Perca</taxon>
    </lineage>
</organism>
<evidence type="ECO:0000313" key="1">
    <source>
        <dbReference type="EMBL" id="TDH17286.1"/>
    </source>
</evidence>
<protein>
    <submittedName>
        <fullName evidence="1">Uncharacterized protein</fullName>
    </submittedName>
</protein>
<keyword evidence="2" id="KW-1185">Reference proteome</keyword>
<sequence length="83" mass="9605">MLRRLVWKPDVESSRAVSDRVAAGQITKCLWPRFPRSRTPLRTDSLVRLAPTPVGWPRVTRETHFDEQTRAPLAGKLELNYIH</sequence>
<gene>
    <name evidence="1" type="ORF">EPR50_G00007030</name>
</gene>
<evidence type="ECO:0000313" key="2">
    <source>
        <dbReference type="Proteomes" id="UP000295070"/>
    </source>
</evidence>
<dbReference type="EMBL" id="SCKG01000001">
    <property type="protein sequence ID" value="TDH17286.1"/>
    <property type="molecule type" value="Genomic_DNA"/>
</dbReference>
<accession>A0A484DPJ1</accession>
<reference evidence="1 2" key="1">
    <citation type="submission" date="2019-01" db="EMBL/GenBank/DDBJ databases">
        <title>A chromosome-scale genome assembly of the yellow perch, Perca flavescens.</title>
        <authorList>
            <person name="Feron R."/>
            <person name="Morvezen R."/>
            <person name="Bestin A."/>
            <person name="Haffray P."/>
            <person name="Klopp C."/>
            <person name="Zahm M."/>
            <person name="Cabau C."/>
            <person name="Roques C."/>
            <person name="Donnadieu C."/>
            <person name="Bouchez O."/>
            <person name="Christie M."/>
            <person name="Larson W."/>
            <person name="Guiguen Y."/>
        </authorList>
    </citation>
    <scope>NUCLEOTIDE SEQUENCE [LARGE SCALE GENOMIC DNA]</scope>
    <source>
        <strain evidence="1">YP-PL-M2</strain>
        <tissue evidence="1">Blood</tissue>
    </source>
</reference>
<dbReference type="Proteomes" id="UP000295070">
    <property type="component" value="Chromosome 1"/>
</dbReference>
<proteinExistence type="predicted"/>
<name>A0A484DPJ1_PERFV</name>
<comment type="caution">
    <text evidence="1">The sequence shown here is derived from an EMBL/GenBank/DDBJ whole genome shotgun (WGS) entry which is preliminary data.</text>
</comment>
<dbReference type="AlphaFoldDB" id="A0A484DPJ1"/>